<dbReference type="InterPro" id="IPR051484">
    <property type="entry name" value="Tensin_PTEN_phosphatase"/>
</dbReference>
<evidence type="ECO:0000313" key="2">
    <source>
        <dbReference type="Ensembl" id="ENSCCRP00010103930.1"/>
    </source>
</evidence>
<dbReference type="AlphaFoldDB" id="A0A8C1PB28"/>
<proteinExistence type="predicted"/>
<dbReference type="InterPro" id="IPR029021">
    <property type="entry name" value="Prot-tyrosine_phosphatase-like"/>
</dbReference>
<feature type="domain" description="Phosphatase tensin-type" evidence="1">
    <location>
        <begin position="34"/>
        <end position="150"/>
    </location>
</feature>
<dbReference type="Proteomes" id="UP000694427">
    <property type="component" value="Unplaced"/>
</dbReference>
<dbReference type="PANTHER" id="PTHR45734">
    <property type="entry name" value="TENSIN"/>
    <property type="match status" value="1"/>
</dbReference>
<dbReference type="Gene3D" id="3.90.190.10">
    <property type="entry name" value="Protein tyrosine phosphatase superfamily"/>
    <property type="match status" value="1"/>
</dbReference>
<evidence type="ECO:0000313" key="3">
    <source>
        <dbReference type="Proteomes" id="UP000694427"/>
    </source>
</evidence>
<dbReference type="InterPro" id="IPR029023">
    <property type="entry name" value="Tensin_phosphatase"/>
</dbReference>
<keyword evidence="3" id="KW-1185">Reference proteome</keyword>
<name>A0A8C1PB28_CYPCA</name>
<accession>A0A8C1PB28</accession>
<dbReference type="Ensembl" id="ENSCCRT00010115482.1">
    <property type="protein sequence ID" value="ENSCCRP00010103930.1"/>
    <property type="gene ID" value="ENSCCRG00010045789.1"/>
</dbReference>
<organism evidence="2 3">
    <name type="scientific">Cyprinus carpio</name>
    <name type="common">Common carp</name>
    <dbReference type="NCBI Taxonomy" id="7962"/>
    <lineage>
        <taxon>Eukaryota</taxon>
        <taxon>Metazoa</taxon>
        <taxon>Chordata</taxon>
        <taxon>Craniata</taxon>
        <taxon>Vertebrata</taxon>
        <taxon>Euteleostomi</taxon>
        <taxon>Actinopterygii</taxon>
        <taxon>Neopterygii</taxon>
        <taxon>Teleostei</taxon>
        <taxon>Ostariophysi</taxon>
        <taxon>Cypriniformes</taxon>
        <taxon>Cyprinidae</taxon>
        <taxon>Cyprininae</taxon>
        <taxon>Cyprinus</taxon>
    </lineage>
</organism>
<reference evidence="2" key="2">
    <citation type="submission" date="2025-09" db="UniProtKB">
        <authorList>
            <consortium name="Ensembl"/>
        </authorList>
    </citation>
    <scope>IDENTIFICATION</scope>
</reference>
<reference evidence="2" key="1">
    <citation type="submission" date="2025-08" db="UniProtKB">
        <authorList>
            <consortium name="Ensembl"/>
        </authorList>
    </citation>
    <scope>IDENTIFICATION</scope>
</reference>
<sequence length="150" mass="17551">MADYDLKYSTSAHSVKNNCLSKQFRCCSNKASFSGKMEEGYDLDLTYVTERIIAVSFPQDCFEEMYLRTLRDVTRMLKSKHADNYLVRIRYTFSQEKRSLMKFCHYTLDTGWLDFHAPPLDKICSICKATESWLNADPLHVVVIHCRVRV</sequence>
<evidence type="ECO:0000259" key="1">
    <source>
        <dbReference type="PROSITE" id="PS51181"/>
    </source>
</evidence>
<dbReference type="PANTHER" id="PTHR45734:SF5">
    <property type="entry name" value="TENSIN-3"/>
    <property type="match status" value="1"/>
</dbReference>
<dbReference type="GO" id="GO:0005925">
    <property type="term" value="C:focal adhesion"/>
    <property type="evidence" value="ECO:0007669"/>
    <property type="project" value="TreeGrafter"/>
</dbReference>
<dbReference type="PROSITE" id="PS51181">
    <property type="entry name" value="PPASE_TENSIN"/>
    <property type="match status" value="1"/>
</dbReference>
<protein>
    <recommendedName>
        <fullName evidence="1">Phosphatase tensin-type domain-containing protein</fullName>
    </recommendedName>
</protein>
<dbReference type="SUPFAM" id="SSF52799">
    <property type="entry name" value="(Phosphotyrosine protein) phosphatases II"/>
    <property type="match status" value="1"/>
</dbReference>